<feature type="domain" description="Remorin C-terminal" evidence="4">
    <location>
        <begin position="337"/>
        <end position="415"/>
    </location>
</feature>
<feature type="compositionally biased region" description="Basic and acidic residues" evidence="3">
    <location>
        <begin position="213"/>
        <end position="232"/>
    </location>
</feature>
<feature type="coiled-coil region" evidence="2">
    <location>
        <begin position="360"/>
        <end position="402"/>
    </location>
</feature>
<keyword evidence="2" id="KW-0175">Coiled coil</keyword>
<evidence type="ECO:0000256" key="2">
    <source>
        <dbReference type="SAM" id="Coils"/>
    </source>
</evidence>
<evidence type="ECO:0000256" key="3">
    <source>
        <dbReference type="SAM" id="MobiDB-lite"/>
    </source>
</evidence>
<evidence type="ECO:0000313" key="5">
    <source>
        <dbReference type="EMBL" id="MBA4624880.1"/>
    </source>
</evidence>
<protein>
    <recommendedName>
        <fullName evidence="4">Remorin C-terminal domain-containing protein</fullName>
    </recommendedName>
</protein>
<comment type="similarity">
    <text evidence="1">Belongs to the remorin family.</text>
</comment>
<feature type="compositionally biased region" description="Polar residues" evidence="3">
    <location>
        <begin position="280"/>
        <end position="296"/>
    </location>
</feature>
<name>A0A7C9CS27_OPUST</name>
<dbReference type="InterPro" id="IPR005516">
    <property type="entry name" value="Remorin_C"/>
</dbReference>
<dbReference type="PANTHER" id="PTHR31471">
    <property type="entry name" value="OS02G0116800 PROTEIN"/>
    <property type="match status" value="1"/>
</dbReference>
<reference evidence="5" key="1">
    <citation type="journal article" date="2013" name="J. Plant Res.">
        <title>Effect of fungi and light on seed germination of three Opuntia species from semiarid lands of central Mexico.</title>
        <authorList>
            <person name="Delgado-Sanchez P."/>
            <person name="Jimenez-Bremont J.F."/>
            <person name="Guerrero-Gonzalez Mde L."/>
            <person name="Flores J."/>
        </authorList>
    </citation>
    <scope>NUCLEOTIDE SEQUENCE</scope>
    <source>
        <tissue evidence="5">Cladode</tissue>
    </source>
</reference>
<dbReference type="Pfam" id="PF03763">
    <property type="entry name" value="Remorin_C"/>
    <property type="match status" value="1"/>
</dbReference>
<dbReference type="EMBL" id="GISG01049267">
    <property type="protein sequence ID" value="MBA4624880.1"/>
    <property type="molecule type" value="Transcribed_RNA"/>
</dbReference>
<feature type="region of interest" description="Disordered" evidence="3">
    <location>
        <begin position="1"/>
        <end position="26"/>
    </location>
</feature>
<dbReference type="AlphaFoldDB" id="A0A7C9CS27"/>
<accession>A0A7C9CS27</accession>
<feature type="compositionally biased region" description="Low complexity" evidence="3">
    <location>
        <begin position="257"/>
        <end position="275"/>
    </location>
</feature>
<evidence type="ECO:0000259" key="4">
    <source>
        <dbReference type="Pfam" id="PF03763"/>
    </source>
</evidence>
<feature type="region of interest" description="Disordered" evidence="3">
    <location>
        <begin position="256"/>
        <end position="333"/>
    </location>
</feature>
<organism evidence="5">
    <name type="scientific">Opuntia streptacantha</name>
    <name type="common">Prickly pear cactus</name>
    <name type="synonym">Opuntia cardona</name>
    <dbReference type="NCBI Taxonomy" id="393608"/>
    <lineage>
        <taxon>Eukaryota</taxon>
        <taxon>Viridiplantae</taxon>
        <taxon>Streptophyta</taxon>
        <taxon>Embryophyta</taxon>
        <taxon>Tracheophyta</taxon>
        <taxon>Spermatophyta</taxon>
        <taxon>Magnoliopsida</taxon>
        <taxon>eudicotyledons</taxon>
        <taxon>Gunneridae</taxon>
        <taxon>Pentapetalae</taxon>
        <taxon>Caryophyllales</taxon>
        <taxon>Cactineae</taxon>
        <taxon>Cactaceae</taxon>
        <taxon>Opuntioideae</taxon>
        <taxon>Opuntia</taxon>
    </lineage>
</organism>
<sequence>MAEKRMTTRTFSATFPSPGASPCSEDDRGVYVGVPKGWCSERVPLSSHHRRGRQHRHMAATALMPFGSGSSGRAFPSKWDDAERWISSPGTAPNYYYATGVANAKASQVGYKYQRRPKSKSGPLGPAGLTSYGSFNGYSPVLGMGVIHGGRWRNSVAVESPASVRARLEEGMVASGDGGGGPASEGGRRSCPGHGDPDWLDLWSRSPSPTNQVDDKNTESEEVTNEHHRNENVDTTADGTISRRDMATQMYPECESIGHSSVVSSPRSSISDNSPLQLMLDNQPNCGSDHSNNIQSPEDEYEVRDVLVDKQTSTSRRSTSNREELRDKPGLGSAFTEEDKQFFKLEKEEARINAWEHLQKAKADAAIQKLEMKLEKKRASAMEKIIEKLRSAEIKAEKMRSSLSTVNNGQTQSQSRVISRTTSKVPSFCRKFKFISSTKSCTTCYPF</sequence>
<reference evidence="5" key="2">
    <citation type="submission" date="2020-07" db="EMBL/GenBank/DDBJ databases">
        <authorList>
            <person name="Vera ALvarez R."/>
            <person name="Arias-Moreno D.M."/>
            <person name="Jimenez-Jacinto V."/>
            <person name="Jimenez-Bremont J.F."/>
            <person name="Swaminathan K."/>
            <person name="Moose S.P."/>
            <person name="Guerrero-Gonzalez M.L."/>
            <person name="Marino-Ramirez L."/>
            <person name="Landsman D."/>
            <person name="Rodriguez-Kessler M."/>
            <person name="Delgado-Sanchez P."/>
        </authorList>
    </citation>
    <scope>NUCLEOTIDE SEQUENCE</scope>
    <source>
        <tissue evidence="5">Cladode</tissue>
    </source>
</reference>
<feature type="region of interest" description="Disordered" evidence="3">
    <location>
        <begin position="172"/>
        <end position="241"/>
    </location>
</feature>
<feature type="compositionally biased region" description="Basic and acidic residues" evidence="3">
    <location>
        <begin position="320"/>
        <end position="329"/>
    </location>
</feature>
<dbReference type="PANTHER" id="PTHR31471:SF13">
    <property type="entry name" value="REMORIN FAMILY PROTEIN"/>
    <property type="match status" value="1"/>
</dbReference>
<proteinExistence type="inferred from homology"/>
<evidence type="ECO:0000256" key="1">
    <source>
        <dbReference type="ARBA" id="ARBA00005711"/>
    </source>
</evidence>